<dbReference type="EMBL" id="LFEJ01000019">
    <property type="protein sequence ID" value="KMV33693.1"/>
    <property type="molecule type" value="Genomic_DNA"/>
</dbReference>
<dbReference type="AlphaFoldDB" id="A0A0J8VJP8"/>
<evidence type="ECO:0000313" key="2">
    <source>
        <dbReference type="EMBL" id="KMV33693.1"/>
    </source>
</evidence>
<evidence type="ECO:0000313" key="4">
    <source>
        <dbReference type="Proteomes" id="UP000037315"/>
    </source>
</evidence>
<keyword evidence="1" id="KW-0472">Membrane</keyword>
<accession>A0A0J8VJP8</accession>
<name>A0A0J8VJP8_9ENTR</name>
<keyword evidence="4" id="KW-1185">Reference proteome</keyword>
<comment type="caution">
    <text evidence="2">The sequence shown here is derived from an EMBL/GenBank/DDBJ whole genome shotgun (WGS) entry which is preliminary data.</text>
</comment>
<evidence type="ECO:0000256" key="1">
    <source>
        <dbReference type="SAM" id="Phobius"/>
    </source>
</evidence>
<dbReference type="Proteomes" id="UP000037315">
    <property type="component" value="Unassembled WGS sequence"/>
</dbReference>
<dbReference type="EMBL" id="LFEJ01000002">
    <property type="protein sequence ID" value="KMV36654.1"/>
    <property type="molecule type" value="Genomic_DNA"/>
</dbReference>
<sequence>MKITKRAMLLNKVVNGFEGLLILPKLCFGMMLTVFLLAYTVGHDGEFTFLPSGVAYHFYFQRIAGCSDKRNSGAHDASFDLRYCTVFPFPGASGFALYQKIEFEGRIVTKPVRALRVASR</sequence>
<organism evidence="2 4">
    <name type="scientific">Franconibacter pulveris</name>
    <dbReference type="NCBI Taxonomy" id="435910"/>
    <lineage>
        <taxon>Bacteria</taxon>
        <taxon>Pseudomonadati</taxon>
        <taxon>Pseudomonadota</taxon>
        <taxon>Gammaproteobacteria</taxon>
        <taxon>Enterobacterales</taxon>
        <taxon>Enterobacteriaceae</taxon>
        <taxon>Franconibacter</taxon>
    </lineage>
</organism>
<proteinExistence type="predicted"/>
<feature type="transmembrane region" description="Helical" evidence="1">
    <location>
        <begin position="20"/>
        <end position="41"/>
    </location>
</feature>
<evidence type="ECO:0000313" key="3">
    <source>
        <dbReference type="EMBL" id="KMV36654.1"/>
    </source>
</evidence>
<dbReference type="PATRIC" id="fig|1656095.3.peg.3386"/>
<reference evidence="2 4" key="1">
    <citation type="submission" date="2015-06" db="EMBL/GenBank/DDBJ databases">
        <title>Genome sequencing of Cronobacter sp. strain DJ34 isolated from petroleum contaminated sludge of Duliajan Oil Fields, Assam, India.</title>
        <authorList>
            <person name="Pal S."/>
            <person name="Banerjee T.D."/>
            <person name="Roy A."/>
            <person name="Sar P."/>
            <person name="Kazy S.K."/>
        </authorList>
    </citation>
    <scope>NUCLEOTIDE SEQUENCE [LARGE SCALE GENOMIC DNA]</scope>
    <source>
        <strain evidence="2 4">DJ34</strain>
    </source>
</reference>
<gene>
    <name evidence="3" type="ORF">ACH50_01070</name>
    <name evidence="2" type="ORF">ACH50_15250</name>
</gene>
<keyword evidence="1" id="KW-0812">Transmembrane</keyword>
<keyword evidence="1" id="KW-1133">Transmembrane helix</keyword>
<protein>
    <submittedName>
        <fullName evidence="2">Uncharacterized protein</fullName>
    </submittedName>
</protein>